<dbReference type="EMBL" id="VIRS01000005">
    <property type="protein sequence ID" value="TQS45276.1"/>
    <property type="molecule type" value="Genomic_DNA"/>
</dbReference>
<dbReference type="InterPro" id="IPR004111">
    <property type="entry name" value="Repressor_TetR_C"/>
</dbReference>
<dbReference type="AlphaFoldDB" id="A0A545AVC1"/>
<evidence type="ECO:0000313" key="5">
    <source>
        <dbReference type="Proteomes" id="UP000317982"/>
    </source>
</evidence>
<keyword evidence="2" id="KW-0804">Transcription</keyword>
<dbReference type="InParanoid" id="A0A545AVC1"/>
<name>A0A545AVC1_9ACTN</name>
<dbReference type="Proteomes" id="UP000317982">
    <property type="component" value="Unassembled WGS sequence"/>
</dbReference>
<feature type="domain" description="Tetracycline repressor TetR C-terminal" evidence="3">
    <location>
        <begin position="14"/>
        <end position="140"/>
    </location>
</feature>
<dbReference type="GO" id="GO:0045892">
    <property type="term" value="P:negative regulation of DNA-templated transcription"/>
    <property type="evidence" value="ECO:0007669"/>
    <property type="project" value="InterPro"/>
</dbReference>
<dbReference type="InterPro" id="IPR036271">
    <property type="entry name" value="Tet_transcr_reg_TetR-rel_C_sf"/>
</dbReference>
<dbReference type="Gene3D" id="1.10.357.10">
    <property type="entry name" value="Tetracycline Repressor, domain 2"/>
    <property type="match status" value="1"/>
</dbReference>
<reference evidence="4 5" key="1">
    <citation type="submission" date="2019-07" db="EMBL/GenBank/DDBJ databases">
        <title>Cryptosporangium phraense sp. nov., isolated from plant litter.</title>
        <authorList>
            <person name="Suriyachadkun C."/>
        </authorList>
    </citation>
    <scope>NUCLEOTIDE SEQUENCE [LARGE SCALE GENOMIC DNA]</scope>
    <source>
        <strain evidence="4 5">A-T 5661</strain>
    </source>
</reference>
<accession>A0A545AVC1</accession>
<comment type="caution">
    <text evidence="4">The sequence shown here is derived from an EMBL/GenBank/DDBJ whole genome shotgun (WGS) entry which is preliminary data.</text>
</comment>
<evidence type="ECO:0000256" key="1">
    <source>
        <dbReference type="ARBA" id="ARBA00023015"/>
    </source>
</evidence>
<gene>
    <name evidence="4" type="ORF">FL583_09250</name>
</gene>
<dbReference type="Pfam" id="PF02909">
    <property type="entry name" value="TetR_C_1"/>
    <property type="match status" value="1"/>
</dbReference>
<evidence type="ECO:0000256" key="2">
    <source>
        <dbReference type="ARBA" id="ARBA00023163"/>
    </source>
</evidence>
<keyword evidence="5" id="KW-1185">Reference proteome</keyword>
<dbReference type="OrthoDB" id="3819648at2"/>
<keyword evidence="1" id="KW-0805">Transcription regulation</keyword>
<evidence type="ECO:0000259" key="3">
    <source>
        <dbReference type="Pfam" id="PF02909"/>
    </source>
</evidence>
<dbReference type="SUPFAM" id="SSF48498">
    <property type="entry name" value="Tetracyclin repressor-like, C-terminal domain"/>
    <property type="match status" value="1"/>
</dbReference>
<protein>
    <recommendedName>
        <fullName evidence="3">Tetracycline repressor TetR C-terminal domain-containing protein</fullName>
    </recommendedName>
</protein>
<organism evidence="4 5">
    <name type="scientific">Cryptosporangium phraense</name>
    <dbReference type="NCBI Taxonomy" id="2593070"/>
    <lineage>
        <taxon>Bacteria</taxon>
        <taxon>Bacillati</taxon>
        <taxon>Actinomycetota</taxon>
        <taxon>Actinomycetes</taxon>
        <taxon>Cryptosporangiales</taxon>
        <taxon>Cryptosporangiaceae</taxon>
        <taxon>Cryptosporangium</taxon>
    </lineage>
</organism>
<evidence type="ECO:0000313" key="4">
    <source>
        <dbReference type="EMBL" id="TQS45276.1"/>
    </source>
</evidence>
<sequence>MAAGTAALAALLPDAPWEQRVGAQLEALRQSLRARTGAPALLAASPALLSPAALALMERLQRTLDAAGVAPAERAVAADTLLSYVTGFVLQEQSDSATPVDAERAADLAARYPLTVAGDPDPDAMFGTSLRLLYAGIATLIRAPDPTRR</sequence>
<proteinExistence type="predicted"/>